<name>A0ABV9BBY9_9ACTN</name>
<dbReference type="EMBL" id="JBHSFS010000002">
    <property type="protein sequence ID" value="MFC4512198.1"/>
    <property type="molecule type" value="Genomic_DNA"/>
</dbReference>
<evidence type="ECO:0000256" key="1">
    <source>
        <dbReference type="ARBA" id="ARBA00001946"/>
    </source>
</evidence>
<comment type="similarity">
    <text evidence="2 4">Belongs to the Nudix hydrolase family.</text>
</comment>
<dbReference type="InterPro" id="IPR046732">
    <property type="entry name" value="DUF6624"/>
</dbReference>
<reference evidence="8" key="1">
    <citation type="journal article" date="2019" name="Int. J. Syst. Evol. Microbiol.">
        <title>The Global Catalogue of Microorganisms (GCM) 10K type strain sequencing project: providing services to taxonomists for standard genome sequencing and annotation.</title>
        <authorList>
            <consortium name="The Broad Institute Genomics Platform"/>
            <consortium name="The Broad Institute Genome Sequencing Center for Infectious Disease"/>
            <person name="Wu L."/>
            <person name="Ma J."/>
        </authorList>
    </citation>
    <scope>NUCLEOTIDE SEQUENCE [LARGE SCALE GENOMIC DNA]</scope>
    <source>
        <strain evidence="8">CECT 8064</strain>
    </source>
</reference>
<dbReference type="InterPro" id="IPR000086">
    <property type="entry name" value="NUDIX_hydrolase_dom"/>
</dbReference>
<evidence type="ECO:0000259" key="6">
    <source>
        <dbReference type="PROSITE" id="PS51462"/>
    </source>
</evidence>
<keyword evidence="3 4" id="KW-0378">Hydrolase</keyword>
<dbReference type="PROSITE" id="PS00893">
    <property type="entry name" value="NUDIX_BOX"/>
    <property type="match status" value="1"/>
</dbReference>
<evidence type="ECO:0000256" key="5">
    <source>
        <dbReference type="SAM" id="MobiDB-lite"/>
    </source>
</evidence>
<organism evidence="7 8">
    <name type="scientific">Streptomyces ehimensis</name>
    <dbReference type="NCBI Taxonomy" id="68195"/>
    <lineage>
        <taxon>Bacteria</taxon>
        <taxon>Bacillati</taxon>
        <taxon>Actinomycetota</taxon>
        <taxon>Actinomycetes</taxon>
        <taxon>Kitasatosporales</taxon>
        <taxon>Streptomycetaceae</taxon>
        <taxon>Streptomyces</taxon>
    </lineage>
</organism>
<comment type="cofactor">
    <cofactor evidence="1">
        <name>Mg(2+)</name>
        <dbReference type="ChEBI" id="CHEBI:18420"/>
    </cofactor>
</comment>
<dbReference type="Gene3D" id="3.90.79.10">
    <property type="entry name" value="Nucleoside Triphosphate Pyrophosphohydrolase"/>
    <property type="match status" value="1"/>
</dbReference>
<dbReference type="SUPFAM" id="SSF55811">
    <property type="entry name" value="Nudix"/>
    <property type="match status" value="1"/>
</dbReference>
<gene>
    <name evidence="7" type="ORF">ACFPEN_04535</name>
</gene>
<feature type="domain" description="Nudix hydrolase" evidence="6">
    <location>
        <begin position="4"/>
        <end position="160"/>
    </location>
</feature>
<proteinExistence type="inferred from homology"/>
<dbReference type="PANTHER" id="PTHR43046:SF14">
    <property type="entry name" value="MUTT_NUDIX FAMILY PROTEIN"/>
    <property type="match status" value="1"/>
</dbReference>
<dbReference type="PANTHER" id="PTHR43046">
    <property type="entry name" value="GDP-MANNOSE MANNOSYL HYDROLASE"/>
    <property type="match status" value="1"/>
</dbReference>
<dbReference type="Pfam" id="PF20329">
    <property type="entry name" value="DUF6624"/>
    <property type="match status" value="1"/>
</dbReference>
<dbReference type="PROSITE" id="PS51462">
    <property type="entry name" value="NUDIX"/>
    <property type="match status" value="1"/>
</dbReference>
<evidence type="ECO:0000256" key="3">
    <source>
        <dbReference type="ARBA" id="ARBA00022801"/>
    </source>
</evidence>
<protein>
    <submittedName>
        <fullName evidence="7">DUF6624 domain-containing protein</fullName>
    </submittedName>
</protein>
<dbReference type="InterPro" id="IPR015797">
    <property type="entry name" value="NUDIX_hydrolase-like_dom_sf"/>
</dbReference>
<feature type="compositionally biased region" description="Basic and acidic residues" evidence="5">
    <location>
        <begin position="333"/>
        <end position="346"/>
    </location>
</feature>
<keyword evidence="8" id="KW-1185">Reference proteome</keyword>
<comment type="caution">
    <text evidence="7">The sequence shown here is derived from an EMBL/GenBank/DDBJ whole genome shotgun (WGS) entry which is preliminary data.</text>
</comment>
<dbReference type="Proteomes" id="UP001595990">
    <property type="component" value="Unassembled WGS sequence"/>
</dbReference>
<feature type="region of interest" description="Disordered" evidence="5">
    <location>
        <begin position="297"/>
        <end position="346"/>
    </location>
</feature>
<dbReference type="InterPro" id="IPR020084">
    <property type="entry name" value="NUDIX_hydrolase_CS"/>
</dbReference>
<dbReference type="Pfam" id="PF00293">
    <property type="entry name" value="NUDIX"/>
    <property type="match status" value="1"/>
</dbReference>
<evidence type="ECO:0000313" key="8">
    <source>
        <dbReference type="Proteomes" id="UP001595990"/>
    </source>
</evidence>
<evidence type="ECO:0000256" key="2">
    <source>
        <dbReference type="ARBA" id="ARBA00005582"/>
    </source>
</evidence>
<dbReference type="PRINTS" id="PR00502">
    <property type="entry name" value="NUDIXFAMILY"/>
</dbReference>
<feature type="compositionally biased region" description="Basic and acidic residues" evidence="5">
    <location>
        <begin position="312"/>
        <end position="325"/>
    </location>
</feature>
<evidence type="ECO:0000313" key="7">
    <source>
        <dbReference type="EMBL" id="MFC4512198.1"/>
    </source>
</evidence>
<sequence>MDLVRHRTASLYLFARFGDTWRLGVIEHPRHGGWAVPGGHIEPGERPEQAALRETREETGYRARLLPPAGYALPADYPHPETSVEACVDGAPWWTVSMPAGADGRHPARHVHVDHIHVGVVDRPYGPVGHGEHPFRWITADELATLDAPADTRILGEALHELAPPTAAAQRHRPAWDEALRKELLRRRDVDQDFRNALHDTVTDDIAAAWAEMDNDNTNWLKGVIDQVGWPGRALCGDEGADAAWILAQHADRQPHLQEQWINLLAEAVTDGDAAPWQLAFLEDRIAVRTEGTQWFGTQFRRPPGGDWEPSPIREPDDVDQRRAEVGLNPVAERAKEIAEANPRKP</sequence>
<accession>A0ABV9BBY9</accession>
<dbReference type="RefSeq" id="WP_417922278.1">
    <property type="nucleotide sequence ID" value="NZ_JBHSFS010000002.1"/>
</dbReference>
<dbReference type="InterPro" id="IPR020476">
    <property type="entry name" value="Nudix_hydrolase"/>
</dbReference>
<evidence type="ECO:0000256" key="4">
    <source>
        <dbReference type="RuleBase" id="RU003476"/>
    </source>
</evidence>